<dbReference type="Proteomes" id="UP000198901">
    <property type="component" value="Unassembled WGS sequence"/>
</dbReference>
<feature type="domain" description="DUF4382" evidence="1">
    <location>
        <begin position="52"/>
        <end position="188"/>
    </location>
</feature>
<dbReference type="STRING" id="563176.SAMN04488090_1087"/>
<dbReference type="EMBL" id="FNGS01000002">
    <property type="protein sequence ID" value="SDL51331.1"/>
    <property type="molecule type" value="Genomic_DNA"/>
</dbReference>
<organism evidence="2 3">
    <name type="scientific">Siphonobacter aquaeclarae</name>
    <dbReference type="NCBI Taxonomy" id="563176"/>
    <lineage>
        <taxon>Bacteria</taxon>
        <taxon>Pseudomonadati</taxon>
        <taxon>Bacteroidota</taxon>
        <taxon>Cytophagia</taxon>
        <taxon>Cytophagales</taxon>
        <taxon>Cytophagaceae</taxon>
        <taxon>Siphonobacter</taxon>
    </lineage>
</organism>
<dbReference type="InterPro" id="IPR025491">
    <property type="entry name" value="DUF4382"/>
</dbReference>
<keyword evidence="3" id="KW-1185">Reference proteome</keyword>
<gene>
    <name evidence="2" type="ORF">SAMN04488090_1087</name>
</gene>
<evidence type="ECO:0000259" key="1">
    <source>
        <dbReference type="Pfam" id="PF14321"/>
    </source>
</evidence>
<dbReference type="Pfam" id="PF14321">
    <property type="entry name" value="DUF4382"/>
    <property type="match status" value="1"/>
</dbReference>
<proteinExistence type="predicted"/>
<evidence type="ECO:0000313" key="2">
    <source>
        <dbReference type="EMBL" id="SDL51331.1"/>
    </source>
</evidence>
<name>A0A1G9KNP1_9BACT</name>
<evidence type="ECO:0000313" key="3">
    <source>
        <dbReference type="Proteomes" id="UP000198901"/>
    </source>
</evidence>
<dbReference type="SUPFAM" id="SSF117074">
    <property type="entry name" value="Hypothetical protein PA1324"/>
    <property type="match status" value="1"/>
</dbReference>
<dbReference type="OrthoDB" id="2111471at2"/>
<dbReference type="AlphaFoldDB" id="A0A1G9KNP1"/>
<protein>
    <recommendedName>
        <fullName evidence="1">DUF4382 domain-containing protein</fullName>
    </recommendedName>
</protein>
<sequence length="280" mass="29374">MPGRLHAGKAGVHYSSSKQMKKIVLFGALLIAAGLSSCSKDDAGGSSTATGKASVSFHLTDAPGAYDAVNVDIRQVVVITDQGETTLTPVKAGVYNLLEFSNGLDVLLCQYDLPAGHISQMRLVLGSNNSVVVDGKSYPLNTPSAQQSGLKFNFHQELKADASYHVWIDFDAGKSVVKTGKDSYNLKPTVRAYTELTNGKIKGVVLPLLAQPIVFAIKGSDTLSAIPASDGHFVFSGLAEGNYSLWYNVAAGSGFSATVKTNVAVSFGTITDVGTVTLLP</sequence>
<accession>A0A1G9KNP1</accession>
<reference evidence="2 3" key="1">
    <citation type="submission" date="2016-10" db="EMBL/GenBank/DDBJ databases">
        <authorList>
            <person name="de Groot N.N."/>
        </authorList>
    </citation>
    <scope>NUCLEOTIDE SEQUENCE [LARGE SCALE GENOMIC DNA]</scope>
    <source>
        <strain evidence="2 3">DSM 21668</strain>
    </source>
</reference>